<feature type="compositionally biased region" description="Basic and acidic residues" evidence="1">
    <location>
        <begin position="266"/>
        <end position="279"/>
    </location>
</feature>
<protein>
    <submittedName>
        <fullName evidence="3">GLPGLI family protein</fullName>
    </submittedName>
</protein>
<comment type="caution">
    <text evidence="3">The sequence shown here is derived from an EMBL/GenBank/DDBJ whole genome shotgun (WGS) entry which is preliminary data.</text>
</comment>
<evidence type="ECO:0000313" key="3">
    <source>
        <dbReference type="EMBL" id="MCU7613738.1"/>
    </source>
</evidence>
<feature type="region of interest" description="Disordered" evidence="1">
    <location>
        <begin position="266"/>
        <end position="285"/>
    </location>
</feature>
<keyword evidence="2" id="KW-0732">Signal</keyword>
<evidence type="ECO:0000256" key="2">
    <source>
        <dbReference type="SAM" id="SignalP"/>
    </source>
</evidence>
<gene>
    <name evidence="3" type="ORF">N0B16_04740</name>
</gene>
<name>A0ABT2VUR2_9FLAO</name>
<dbReference type="EMBL" id="JAOTEN010000001">
    <property type="protein sequence ID" value="MCU7613738.1"/>
    <property type="molecule type" value="Genomic_DNA"/>
</dbReference>
<dbReference type="RefSeq" id="WP_262989580.1">
    <property type="nucleotide sequence ID" value="NZ_JAOTEN010000001.1"/>
</dbReference>
<dbReference type="NCBIfam" id="TIGR01200">
    <property type="entry name" value="GLPGLI"/>
    <property type="match status" value="1"/>
</dbReference>
<sequence length="285" mass="32922">MKIFFIYYNKKLLQLFILLNSFLSYAQYDTLRGEFTYELKGRFDKRTDYRHKELFALLVGNKCAFFASSNSLKRDSLLDRSRITTNNPDGSITLGIKNGVQIPETNLYFTIIQSNENIQFFDYAGMSLLTYKEPVIKNWKLVDETKVINTITCKKAEVTFKGRNWIAWYSPEIPFPYGPMKFSGLPGLIIKITDDKGDFDFELVKSVPQSKLKGKLVMIKKSRYTEAIETTQTKLKQAVRNADANAAAVLASYGTTIIKGQEMLRQREKEKEENKKYENPLELEN</sequence>
<keyword evidence="4" id="KW-1185">Reference proteome</keyword>
<dbReference type="Pfam" id="PF09697">
    <property type="entry name" value="Porph_ging"/>
    <property type="match status" value="1"/>
</dbReference>
<proteinExistence type="predicted"/>
<evidence type="ECO:0000313" key="4">
    <source>
        <dbReference type="Proteomes" id="UP001208114"/>
    </source>
</evidence>
<evidence type="ECO:0000256" key="1">
    <source>
        <dbReference type="SAM" id="MobiDB-lite"/>
    </source>
</evidence>
<dbReference type="InterPro" id="IPR005901">
    <property type="entry name" value="GLPGLI"/>
</dbReference>
<organism evidence="3 4">
    <name type="scientific">Chryseobacterium gilvum</name>
    <dbReference type="NCBI Taxonomy" id="2976534"/>
    <lineage>
        <taxon>Bacteria</taxon>
        <taxon>Pseudomonadati</taxon>
        <taxon>Bacteroidota</taxon>
        <taxon>Flavobacteriia</taxon>
        <taxon>Flavobacteriales</taxon>
        <taxon>Weeksellaceae</taxon>
        <taxon>Chryseobacterium group</taxon>
        <taxon>Chryseobacterium</taxon>
    </lineage>
</organism>
<dbReference type="Proteomes" id="UP001208114">
    <property type="component" value="Unassembled WGS sequence"/>
</dbReference>
<accession>A0ABT2VUR2</accession>
<feature type="chain" id="PRO_5045172874" evidence="2">
    <location>
        <begin position="27"/>
        <end position="285"/>
    </location>
</feature>
<reference evidence="4" key="1">
    <citation type="submission" date="2023-07" db="EMBL/GenBank/DDBJ databases">
        <title>Chryseobacterium sp. GMJ5 Genome sequencing and assembly.</title>
        <authorList>
            <person name="Jung Y."/>
        </authorList>
    </citation>
    <scope>NUCLEOTIDE SEQUENCE [LARGE SCALE GENOMIC DNA]</scope>
    <source>
        <strain evidence="4">GMJ5</strain>
    </source>
</reference>
<feature type="signal peptide" evidence="2">
    <location>
        <begin position="1"/>
        <end position="26"/>
    </location>
</feature>